<organism evidence="1 2">
    <name type="scientific">Salix purpurea</name>
    <name type="common">Purple osier willow</name>
    <dbReference type="NCBI Taxonomy" id="77065"/>
    <lineage>
        <taxon>Eukaryota</taxon>
        <taxon>Viridiplantae</taxon>
        <taxon>Streptophyta</taxon>
        <taxon>Embryophyta</taxon>
        <taxon>Tracheophyta</taxon>
        <taxon>Spermatophyta</taxon>
        <taxon>Magnoliopsida</taxon>
        <taxon>eudicotyledons</taxon>
        <taxon>Gunneridae</taxon>
        <taxon>Pentapetalae</taxon>
        <taxon>rosids</taxon>
        <taxon>fabids</taxon>
        <taxon>Malpighiales</taxon>
        <taxon>Salicaceae</taxon>
        <taxon>Saliceae</taxon>
        <taxon>Salix</taxon>
    </lineage>
</organism>
<reference evidence="1" key="1">
    <citation type="submission" date="2022-11" db="EMBL/GenBank/DDBJ databases">
        <authorList>
            <person name="Hyden B.L."/>
            <person name="Feng K."/>
            <person name="Yates T."/>
            <person name="Jawdy S."/>
            <person name="Smart L.B."/>
            <person name="Muchero W."/>
        </authorList>
    </citation>
    <scope>NUCLEOTIDE SEQUENCE</scope>
    <source>
        <tissue evidence="1">Shoot tip</tissue>
    </source>
</reference>
<name>A0A9Q0QDP5_SALPP</name>
<sequence length="105" mass="11687">MTQSLLQHHDLGVDAPCADSSCLPLAPWHEDHHREQQPCPALVPLLGDHHMKQQKPSQAPTHHGQNGIYHQTCNPQLCCIYCTNGTSQMEEKSDLEKKGVGPLDF</sequence>
<comment type="caution">
    <text evidence="1">The sequence shown here is derived from an EMBL/GenBank/DDBJ whole genome shotgun (WGS) entry which is preliminary data.</text>
</comment>
<gene>
    <name evidence="1" type="ORF">OIU79_009593</name>
</gene>
<evidence type="ECO:0000313" key="1">
    <source>
        <dbReference type="EMBL" id="KAJ6704710.1"/>
    </source>
</evidence>
<proteinExistence type="predicted"/>
<dbReference type="AlphaFoldDB" id="A0A9Q0QDP5"/>
<evidence type="ECO:0000313" key="2">
    <source>
        <dbReference type="Proteomes" id="UP001151532"/>
    </source>
</evidence>
<accession>A0A9Q0QDP5</accession>
<protein>
    <submittedName>
        <fullName evidence="1">Uncharacterized protein</fullName>
    </submittedName>
</protein>
<keyword evidence="2" id="KW-1185">Reference proteome</keyword>
<dbReference type="EMBL" id="JAPFFK010000016">
    <property type="protein sequence ID" value="KAJ6704710.1"/>
    <property type="molecule type" value="Genomic_DNA"/>
</dbReference>
<reference evidence="1" key="2">
    <citation type="journal article" date="2023" name="Int. J. Mol. Sci.">
        <title>De Novo Assembly and Annotation of 11 Diverse Shrub Willow (Salix) Genomes Reveals Novel Gene Organization in Sex-Linked Regions.</title>
        <authorList>
            <person name="Hyden B."/>
            <person name="Feng K."/>
            <person name="Yates T.B."/>
            <person name="Jawdy S."/>
            <person name="Cereghino C."/>
            <person name="Smart L.B."/>
            <person name="Muchero W."/>
        </authorList>
    </citation>
    <scope>NUCLEOTIDE SEQUENCE</scope>
    <source>
        <tissue evidence="1">Shoot tip</tissue>
    </source>
</reference>
<dbReference type="Proteomes" id="UP001151532">
    <property type="component" value="Chromosome 3"/>
</dbReference>